<dbReference type="OrthoDB" id="5396360at2759"/>
<sequence>MDTVQCRCKNCQANLAKFANLWTQIGKSYFSPVLEAKGDVKTVDVAPIRKGEPQTLVAECELKDIACAKCQQVIGIKCLSSPVDHVFDDSQILLRQNSVLFLDRKGNPSELRVRRTLDLRPPEASRPGYYHDSGLSDGHASIASESIDLLDIQADLETQREDIERIDTAGYQVVSQFNDTITRIDREVKNLNGTMMNLRRDIDNHAADMLTVKKDVVSMRQSLRQDSLTSPLHSKLQTASAAVAEMGRLCQDAKVETEKLNQEVHITRYQLQQLETASSNLRQELASARKATKDALGIAKDTAKETANIRMELAKLKESLETHHRKNDPKPELLMPRELDILASNITKIGNRANQVESLQMELDLFKSRVQRLEASVETSTRGRDDRPLKSVSPKTYPNALGIADSPAKTTTLQQEVQTPSQLTKEPVPKATQPRARKRRAAPEPADDQGIAHPKLTKSGAIDKRRTKRSKQDLSTDELNSIGPPAGGRRTRSSNCQ</sequence>
<evidence type="ECO:0000313" key="3">
    <source>
        <dbReference type="EMBL" id="KAF0326291.1"/>
    </source>
</evidence>
<reference evidence="3 4" key="1">
    <citation type="submission" date="2019-12" db="EMBL/GenBank/DDBJ databases">
        <title>A genome sequence resource for the geographically widespread anthracnose pathogen Colletotrichum asianum.</title>
        <authorList>
            <person name="Meng Y."/>
        </authorList>
    </citation>
    <scope>NUCLEOTIDE SEQUENCE [LARGE SCALE GENOMIC DNA]</scope>
    <source>
        <strain evidence="3 4">ICMP 18580</strain>
    </source>
</reference>
<dbReference type="AlphaFoldDB" id="A0A8H3ZU03"/>
<keyword evidence="1" id="KW-0175">Coiled coil</keyword>
<dbReference type="EMBL" id="WOWK01000031">
    <property type="protein sequence ID" value="KAF0326291.1"/>
    <property type="molecule type" value="Genomic_DNA"/>
</dbReference>
<gene>
    <name evidence="3" type="ORF">GQ607_006494</name>
</gene>
<evidence type="ECO:0000256" key="1">
    <source>
        <dbReference type="SAM" id="Coils"/>
    </source>
</evidence>
<protein>
    <submittedName>
        <fullName evidence="3">Uncharacterized protein</fullName>
    </submittedName>
</protein>
<feature type="coiled-coil region" evidence="1">
    <location>
        <begin position="181"/>
        <end position="208"/>
    </location>
</feature>
<organism evidence="3 4">
    <name type="scientific">Colletotrichum asianum</name>
    <dbReference type="NCBI Taxonomy" id="702518"/>
    <lineage>
        <taxon>Eukaryota</taxon>
        <taxon>Fungi</taxon>
        <taxon>Dikarya</taxon>
        <taxon>Ascomycota</taxon>
        <taxon>Pezizomycotina</taxon>
        <taxon>Sordariomycetes</taxon>
        <taxon>Hypocreomycetidae</taxon>
        <taxon>Glomerellales</taxon>
        <taxon>Glomerellaceae</taxon>
        <taxon>Colletotrichum</taxon>
        <taxon>Colletotrichum gloeosporioides species complex</taxon>
    </lineage>
</organism>
<proteinExistence type="predicted"/>
<feature type="region of interest" description="Disordered" evidence="2">
    <location>
        <begin position="375"/>
        <end position="497"/>
    </location>
</feature>
<dbReference type="Proteomes" id="UP000434172">
    <property type="component" value="Unassembled WGS sequence"/>
</dbReference>
<comment type="caution">
    <text evidence="3">The sequence shown here is derived from an EMBL/GenBank/DDBJ whole genome shotgun (WGS) entry which is preliminary data.</text>
</comment>
<keyword evidence="4" id="KW-1185">Reference proteome</keyword>
<evidence type="ECO:0000256" key="2">
    <source>
        <dbReference type="SAM" id="MobiDB-lite"/>
    </source>
</evidence>
<name>A0A8H3ZU03_9PEZI</name>
<accession>A0A8H3ZU03</accession>
<feature type="compositionally biased region" description="Polar residues" evidence="2">
    <location>
        <begin position="408"/>
        <end position="424"/>
    </location>
</feature>
<evidence type="ECO:0000313" key="4">
    <source>
        <dbReference type="Proteomes" id="UP000434172"/>
    </source>
</evidence>